<evidence type="ECO:0000256" key="11">
    <source>
        <dbReference type="ARBA" id="ARBA00023136"/>
    </source>
</evidence>
<keyword evidence="8" id="KW-0067">ATP-binding</keyword>
<evidence type="ECO:0000256" key="3">
    <source>
        <dbReference type="ARBA" id="ARBA00012438"/>
    </source>
</evidence>
<dbReference type="PROSITE" id="PS50109">
    <property type="entry name" value="HIS_KIN"/>
    <property type="match status" value="1"/>
</dbReference>
<dbReference type="GO" id="GO:0016020">
    <property type="term" value="C:membrane"/>
    <property type="evidence" value="ECO:0007669"/>
    <property type="project" value="UniProtKB-SubCell"/>
</dbReference>
<dbReference type="Pfam" id="PF13188">
    <property type="entry name" value="PAS_8"/>
    <property type="match status" value="1"/>
</dbReference>
<evidence type="ECO:0000256" key="4">
    <source>
        <dbReference type="ARBA" id="ARBA00022679"/>
    </source>
</evidence>
<evidence type="ECO:0000256" key="2">
    <source>
        <dbReference type="ARBA" id="ARBA00004141"/>
    </source>
</evidence>
<feature type="transmembrane region" description="Helical" evidence="12">
    <location>
        <begin position="221"/>
        <end position="240"/>
    </location>
</feature>
<dbReference type="EMBL" id="FOCX01000027">
    <property type="protein sequence ID" value="SEP01418.1"/>
    <property type="molecule type" value="Genomic_DNA"/>
</dbReference>
<name>A0A1H8UFM0_9EURY</name>
<keyword evidence="5 12" id="KW-0812">Transmembrane</keyword>
<dbReference type="InterPro" id="IPR035965">
    <property type="entry name" value="PAS-like_dom_sf"/>
</dbReference>
<keyword evidence="10" id="KW-0902">Two-component regulatory system</keyword>
<evidence type="ECO:0000256" key="10">
    <source>
        <dbReference type="ARBA" id="ARBA00023012"/>
    </source>
</evidence>
<evidence type="ECO:0000259" key="13">
    <source>
        <dbReference type="PROSITE" id="PS50109"/>
    </source>
</evidence>
<evidence type="ECO:0000256" key="6">
    <source>
        <dbReference type="ARBA" id="ARBA00022741"/>
    </source>
</evidence>
<keyword evidence="11 12" id="KW-0472">Membrane</keyword>
<proteinExistence type="predicted"/>
<sequence length="570" mass="62431">MAVSHVSFVLIWGTITASAALTLLALRQRPKPGATPFAAMMGAGTWWVVTSAIGLFTLDSGRRLLLHNLEWLGSVVLPPAWLVFALEYTSREEYVSRRMLALLGVVPIATLLLLATNDAHHLLYADRAVRRYGDIALVDAQRGPWFWIFITYAYALLAAGTFHVLQLAVSSRSLYRGQAAALLVTVLAPWVGNVVYATEYFPIVLLTGTDLSLTNFDPTPFMFVISGAAGLAALSQFRFLDAVPVSSRVARDSVVESMDDGVIVVDDDDTVIDCNPRAADILDCSREDAVEQPVSALLPAYSELEDGATETIEIEQQDGVRYYELSETDLGSTVDGTDGHIVSIHDVTDRRNRVQQLDVLNRVLRHNLRNEMNVIYGYADRLDDGEAVDRIQEKAMRMVTLGDKAREIDRILDEEDDGDDEPIPLSQVVDLEIDRARETYPEVAFEASPPEGNAACDRPLGAVLRNLLENAAEHNDSDEPFVRVDARIEGDEAIVDVVDNGPGIPAEERSVLRTKEETPLQHSSGLGLWLVSWGIERLGGTVTIVESDESGTTIRLAVPVIEAPAPVSSE</sequence>
<dbReference type="SMART" id="SM00387">
    <property type="entry name" value="HATPase_c"/>
    <property type="match status" value="1"/>
</dbReference>
<comment type="subcellular location">
    <subcellularLocation>
        <location evidence="2">Membrane</location>
        <topology evidence="2">Multi-pass membrane protein</topology>
    </subcellularLocation>
</comment>
<dbReference type="GO" id="GO:0005524">
    <property type="term" value="F:ATP binding"/>
    <property type="evidence" value="ECO:0007669"/>
    <property type="project" value="UniProtKB-KW"/>
</dbReference>
<evidence type="ECO:0000256" key="5">
    <source>
        <dbReference type="ARBA" id="ARBA00022692"/>
    </source>
</evidence>
<dbReference type="InterPro" id="IPR031621">
    <property type="entry name" value="HisKA_7TM"/>
</dbReference>
<dbReference type="InterPro" id="IPR036890">
    <property type="entry name" value="HATPase_C_sf"/>
</dbReference>
<feature type="transmembrane region" description="Helical" evidence="12">
    <location>
        <begin position="69"/>
        <end position="88"/>
    </location>
</feature>
<accession>A0A1H8UFM0</accession>
<organism evidence="14 15">
    <name type="scientific">Halorientalis persicus</name>
    <dbReference type="NCBI Taxonomy" id="1367881"/>
    <lineage>
        <taxon>Archaea</taxon>
        <taxon>Methanobacteriati</taxon>
        <taxon>Methanobacteriota</taxon>
        <taxon>Stenosarchaea group</taxon>
        <taxon>Halobacteria</taxon>
        <taxon>Halobacteriales</taxon>
        <taxon>Haloarculaceae</taxon>
        <taxon>Halorientalis</taxon>
    </lineage>
</organism>
<evidence type="ECO:0000256" key="9">
    <source>
        <dbReference type="ARBA" id="ARBA00022989"/>
    </source>
</evidence>
<keyword evidence="6" id="KW-0547">Nucleotide-binding</keyword>
<reference evidence="15" key="1">
    <citation type="submission" date="2016-10" db="EMBL/GenBank/DDBJ databases">
        <authorList>
            <person name="Varghese N."/>
            <person name="Submissions S."/>
        </authorList>
    </citation>
    <scope>NUCLEOTIDE SEQUENCE [LARGE SCALE GENOMIC DNA]</scope>
    <source>
        <strain evidence="15">IBRC-M 10043</strain>
    </source>
</reference>
<dbReference type="GO" id="GO:0030295">
    <property type="term" value="F:protein kinase activator activity"/>
    <property type="evidence" value="ECO:0007669"/>
    <property type="project" value="TreeGrafter"/>
</dbReference>
<evidence type="ECO:0000256" key="12">
    <source>
        <dbReference type="SAM" id="Phobius"/>
    </source>
</evidence>
<dbReference type="GO" id="GO:0000156">
    <property type="term" value="F:phosphorelay response regulator activity"/>
    <property type="evidence" value="ECO:0007669"/>
    <property type="project" value="TreeGrafter"/>
</dbReference>
<dbReference type="PRINTS" id="PR00344">
    <property type="entry name" value="BCTRLSENSOR"/>
</dbReference>
<dbReference type="Gene3D" id="3.30.450.20">
    <property type="entry name" value="PAS domain"/>
    <property type="match status" value="1"/>
</dbReference>
<feature type="transmembrane region" description="Helical" evidence="12">
    <location>
        <begin position="180"/>
        <end position="201"/>
    </location>
</feature>
<dbReference type="Pfam" id="PF16927">
    <property type="entry name" value="HisKA_7TM"/>
    <property type="match status" value="1"/>
</dbReference>
<evidence type="ECO:0000313" key="15">
    <source>
        <dbReference type="Proteomes" id="UP000198775"/>
    </source>
</evidence>
<feature type="transmembrane region" description="Helical" evidence="12">
    <location>
        <begin position="145"/>
        <end position="168"/>
    </location>
</feature>
<evidence type="ECO:0000256" key="1">
    <source>
        <dbReference type="ARBA" id="ARBA00000085"/>
    </source>
</evidence>
<dbReference type="RefSeq" id="WP_092663431.1">
    <property type="nucleotide sequence ID" value="NZ_FOCX01000027.1"/>
</dbReference>
<dbReference type="CDD" id="cd00075">
    <property type="entry name" value="HATPase"/>
    <property type="match status" value="1"/>
</dbReference>
<dbReference type="InterPro" id="IPR003594">
    <property type="entry name" value="HATPase_dom"/>
</dbReference>
<feature type="transmembrane region" description="Helical" evidence="12">
    <location>
        <begin position="6"/>
        <end position="26"/>
    </location>
</feature>
<evidence type="ECO:0000256" key="8">
    <source>
        <dbReference type="ARBA" id="ARBA00022840"/>
    </source>
</evidence>
<dbReference type="SUPFAM" id="SSF55785">
    <property type="entry name" value="PYP-like sensor domain (PAS domain)"/>
    <property type="match status" value="1"/>
</dbReference>
<dbReference type="InterPro" id="IPR050351">
    <property type="entry name" value="BphY/WalK/GraS-like"/>
</dbReference>
<dbReference type="InterPro" id="IPR000014">
    <property type="entry name" value="PAS"/>
</dbReference>
<dbReference type="Proteomes" id="UP000198775">
    <property type="component" value="Unassembled WGS sequence"/>
</dbReference>
<keyword evidence="4" id="KW-0808">Transferase</keyword>
<keyword evidence="7" id="KW-0418">Kinase</keyword>
<dbReference type="Gene3D" id="3.30.565.10">
    <property type="entry name" value="Histidine kinase-like ATPase, C-terminal domain"/>
    <property type="match status" value="1"/>
</dbReference>
<protein>
    <recommendedName>
        <fullName evidence="3">histidine kinase</fullName>
        <ecNumber evidence="3">2.7.13.3</ecNumber>
    </recommendedName>
</protein>
<comment type="catalytic activity">
    <reaction evidence="1">
        <text>ATP + protein L-histidine = ADP + protein N-phospho-L-histidine.</text>
        <dbReference type="EC" id="2.7.13.3"/>
    </reaction>
</comment>
<dbReference type="EC" id="2.7.13.3" evidence="3"/>
<evidence type="ECO:0000256" key="7">
    <source>
        <dbReference type="ARBA" id="ARBA00022777"/>
    </source>
</evidence>
<dbReference type="PANTHER" id="PTHR42878:SF7">
    <property type="entry name" value="SENSOR HISTIDINE KINASE GLRK"/>
    <property type="match status" value="1"/>
</dbReference>
<dbReference type="GO" id="GO:0004673">
    <property type="term" value="F:protein histidine kinase activity"/>
    <property type="evidence" value="ECO:0007669"/>
    <property type="project" value="UniProtKB-EC"/>
</dbReference>
<feature type="domain" description="Histidine kinase" evidence="13">
    <location>
        <begin position="363"/>
        <end position="562"/>
    </location>
</feature>
<dbReference type="OrthoDB" id="3369at2157"/>
<keyword evidence="9 12" id="KW-1133">Transmembrane helix</keyword>
<keyword evidence="15" id="KW-1185">Reference proteome</keyword>
<dbReference type="SMART" id="SM00091">
    <property type="entry name" value="PAS"/>
    <property type="match status" value="1"/>
</dbReference>
<dbReference type="AlphaFoldDB" id="A0A1H8UFM0"/>
<dbReference type="Pfam" id="PF02518">
    <property type="entry name" value="HATPase_c"/>
    <property type="match status" value="1"/>
</dbReference>
<dbReference type="InterPro" id="IPR005467">
    <property type="entry name" value="His_kinase_dom"/>
</dbReference>
<dbReference type="SUPFAM" id="SSF55874">
    <property type="entry name" value="ATPase domain of HSP90 chaperone/DNA topoisomerase II/histidine kinase"/>
    <property type="match status" value="1"/>
</dbReference>
<dbReference type="GO" id="GO:0007234">
    <property type="term" value="P:osmosensory signaling via phosphorelay pathway"/>
    <property type="evidence" value="ECO:0007669"/>
    <property type="project" value="TreeGrafter"/>
</dbReference>
<feature type="transmembrane region" description="Helical" evidence="12">
    <location>
        <begin position="38"/>
        <end position="57"/>
    </location>
</feature>
<feature type="transmembrane region" description="Helical" evidence="12">
    <location>
        <begin position="100"/>
        <end position="125"/>
    </location>
</feature>
<dbReference type="PANTHER" id="PTHR42878">
    <property type="entry name" value="TWO-COMPONENT HISTIDINE KINASE"/>
    <property type="match status" value="1"/>
</dbReference>
<evidence type="ECO:0000313" key="14">
    <source>
        <dbReference type="EMBL" id="SEP01418.1"/>
    </source>
</evidence>
<gene>
    <name evidence="14" type="ORF">SAMN05216388_102717</name>
</gene>
<dbReference type="InterPro" id="IPR004358">
    <property type="entry name" value="Sig_transdc_His_kin-like_C"/>
</dbReference>